<dbReference type="GO" id="GO:0008233">
    <property type="term" value="F:peptidase activity"/>
    <property type="evidence" value="ECO:0007669"/>
    <property type="project" value="InterPro"/>
</dbReference>
<dbReference type="EnsemblPlants" id="Pp3c6_22780V3.2">
    <property type="protein sequence ID" value="Pp3c6_22780V3.2"/>
    <property type="gene ID" value="Pp3c6_22780"/>
</dbReference>
<dbReference type="Proteomes" id="UP000006727">
    <property type="component" value="Chromosome 6"/>
</dbReference>
<dbReference type="Gramene" id="Pp3c6_22780V3.2">
    <property type="protein sequence ID" value="Pp3c6_22780V3.2"/>
    <property type="gene ID" value="Pp3c6_22780"/>
</dbReference>
<gene>
    <name evidence="4" type="primary">LOC112283353</name>
</gene>
<keyword evidence="2" id="KW-0812">Transmembrane</keyword>
<keyword evidence="2" id="KW-0472">Membrane</keyword>
<name>A0A7I4DZN7_PHYPA</name>
<feature type="region of interest" description="Disordered" evidence="1">
    <location>
        <begin position="484"/>
        <end position="523"/>
    </location>
</feature>
<accession>A0A7I4DZN7</accession>
<feature type="transmembrane region" description="Helical" evidence="2">
    <location>
        <begin position="12"/>
        <end position="31"/>
    </location>
</feature>
<protein>
    <recommendedName>
        <fullName evidence="3">Peptidase M6-like domain-containing protein</fullName>
    </recommendedName>
</protein>
<dbReference type="NCBIfam" id="TIGR03296">
    <property type="entry name" value="M6dom_TIGR03296"/>
    <property type="match status" value="1"/>
</dbReference>
<dbReference type="AlphaFoldDB" id="A0A7I4DZN7"/>
<feature type="compositionally biased region" description="Polar residues" evidence="1">
    <location>
        <begin position="508"/>
        <end position="523"/>
    </location>
</feature>
<sequence length="545" mass="59389">FTRQEIANELAKSGVVLILAILAAVTLNGLFQKEIIWLSANSEEKSVMAQFKGKECAQEEQTMHREACRAASLSNKVRECESSAWMSGPAAHGMEEPCFVAPHPDVLNALTAKFNEVKERVGEELPILRNLLRIVEPRRPGLNDGLIHAPGVPPAINTNGTSSHPVTTCPPLRAKLTGPINVAVILIDFSDKQFSSDQTAAHFNSLWFGSGVNSVNDFYTEVSNKVVSISGEVVGPYRMPHTLKYYANSYYGLGSSTPNARLMATDAANLAKSHIDFSKYDNDKDGTVETLVIIHAGQGAERSASVDDIWSHKWVLSTAVQDEGVTLYPYLTVPGDCKLGVCAHELGHLAFSWPDLYDTDYSSAGIGNWCLMAAGSYNGNESNPSPPSAWCKYNQGWVTASTYGKGTHNISLSDVKMGHSIMKLTETGAPSTEYWLLENRHKVGRDADLPGDGLLIWHIDDALSSNQNESVHYKVALVQADGRKDLERNEDRGDNGDQYPGVARNRTLDSTSNPSSKAYSRSATSTFSITDISDPAARMTFKLTV</sequence>
<feature type="compositionally biased region" description="Basic and acidic residues" evidence="1">
    <location>
        <begin position="484"/>
        <end position="495"/>
    </location>
</feature>
<keyword evidence="5" id="KW-1185">Reference proteome</keyword>
<dbReference type="SUPFAM" id="SSF55486">
    <property type="entry name" value="Metalloproteases ('zincins'), catalytic domain"/>
    <property type="match status" value="1"/>
</dbReference>
<evidence type="ECO:0000313" key="4">
    <source>
        <dbReference type="EnsemblPlants" id="Pp3c6_22780V3.2"/>
    </source>
</evidence>
<keyword evidence="2" id="KW-1133">Transmembrane helix</keyword>
<dbReference type="GO" id="GO:0006508">
    <property type="term" value="P:proteolysis"/>
    <property type="evidence" value="ECO:0007669"/>
    <property type="project" value="InterPro"/>
</dbReference>
<reference evidence="4 5" key="2">
    <citation type="journal article" date="2018" name="Plant J.">
        <title>The Physcomitrella patens chromosome-scale assembly reveals moss genome structure and evolution.</title>
        <authorList>
            <person name="Lang D."/>
            <person name="Ullrich K.K."/>
            <person name="Murat F."/>
            <person name="Fuchs J."/>
            <person name="Jenkins J."/>
            <person name="Haas F.B."/>
            <person name="Piednoel M."/>
            <person name="Gundlach H."/>
            <person name="Van Bel M."/>
            <person name="Meyberg R."/>
            <person name="Vives C."/>
            <person name="Morata J."/>
            <person name="Symeonidi A."/>
            <person name="Hiss M."/>
            <person name="Muchero W."/>
            <person name="Kamisugi Y."/>
            <person name="Saleh O."/>
            <person name="Blanc G."/>
            <person name="Decker E.L."/>
            <person name="van Gessel N."/>
            <person name="Grimwood J."/>
            <person name="Hayes R.D."/>
            <person name="Graham S.W."/>
            <person name="Gunter L.E."/>
            <person name="McDaniel S.F."/>
            <person name="Hoernstein S.N.W."/>
            <person name="Larsson A."/>
            <person name="Li F.W."/>
            <person name="Perroud P.F."/>
            <person name="Phillips J."/>
            <person name="Ranjan P."/>
            <person name="Rokshar D.S."/>
            <person name="Rothfels C.J."/>
            <person name="Schneider L."/>
            <person name="Shu S."/>
            <person name="Stevenson D.W."/>
            <person name="Thummler F."/>
            <person name="Tillich M."/>
            <person name="Villarreal Aguilar J.C."/>
            <person name="Widiez T."/>
            <person name="Wong G.K."/>
            <person name="Wymore A."/>
            <person name="Zhang Y."/>
            <person name="Zimmer A.D."/>
            <person name="Quatrano R.S."/>
            <person name="Mayer K.F.X."/>
            <person name="Goodstein D."/>
            <person name="Casacuberta J.M."/>
            <person name="Vandepoele K."/>
            <person name="Reski R."/>
            <person name="Cuming A.C."/>
            <person name="Tuskan G.A."/>
            <person name="Maumus F."/>
            <person name="Salse J."/>
            <person name="Schmutz J."/>
            <person name="Rensing S.A."/>
        </authorList>
    </citation>
    <scope>NUCLEOTIDE SEQUENCE [LARGE SCALE GENOMIC DNA]</scope>
    <source>
        <strain evidence="4 5">cv. Gransden 2004</strain>
    </source>
</reference>
<evidence type="ECO:0000313" key="5">
    <source>
        <dbReference type="Proteomes" id="UP000006727"/>
    </source>
</evidence>
<dbReference type="InterPro" id="IPR008757">
    <property type="entry name" value="Peptidase_M6-like_domain"/>
</dbReference>
<evidence type="ECO:0000256" key="2">
    <source>
        <dbReference type="SAM" id="Phobius"/>
    </source>
</evidence>
<feature type="domain" description="Peptidase M6-like" evidence="3">
    <location>
        <begin position="193"/>
        <end position="400"/>
    </location>
</feature>
<dbReference type="PANTHER" id="PTHR41775:SF1">
    <property type="entry name" value="PEPTIDASE M6-LIKE DOMAIN-CONTAINING PROTEIN"/>
    <property type="match status" value="1"/>
</dbReference>
<reference evidence="4" key="3">
    <citation type="submission" date="2020-12" db="UniProtKB">
        <authorList>
            <consortium name="EnsemblPlants"/>
        </authorList>
    </citation>
    <scope>IDENTIFICATION</scope>
</reference>
<evidence type="ECO:0000259" key="3">
    <source>
        <dbReference type="Pfam" id="PF05547"/>
    </source>
</evidence>
<proteinExistence type="predicted"/>
<dbReference type="InParanoid" id="A0A7I4DZN7"/>
<organism evidence="4 5">
    <name type="scientific">Physcomitrium patens</name>
    <name type="common">Spreading-leaved earth moss</name>
    <name type="synonym">Physcomitrella patens</name>
    <dbReference type="NCBI Taxonomy" id="3218"/>
    <lineage>
        <taxon>Eukaryota</taxon>
        <taxon>Viridiplantae</taxon>
        <taxon>Streptophyta</taxon>
        <taxon>Embryophyta</taxon>
        <taxon>Bryophyta</taxon>
        <taxon>Bryophytina</taxon>
        <taxon>Bryopsida</taxon>
        <taxon>Funariidae</taxon>
        <taxon>Funariales</taxon>
        <taxon>Funariaceae</taxon>
        <taxon>Physcomitrium</taxon>
    </lineage>
</organism>
<dbReference type="Pfam" id="PF05547">
    <property type="entry name" value="Peptidase_M6"/>
    <property type="match status" value="1"/>
</dbReference>
<evidence type="ECO:0000256" key="1">
    <source>
        <dbReference type="SAM" id="MobiDB-lite"/>
    </source>
</evidence>
<reference evidence="4 5" key="1">
    <citation type="journal article" date="2008" name="Science">
        <title>The Physcomitrella genome reveals evolutionary insights into the conquest of land by plants.</title>
        <authorList>
            <person name="Rensing S."/>
            <person name="Lang D."/>
            <person name="Zimmer A."/>
            <person name="Terry A."/>
            <person name="Salamov A."/>
            <person name="Shapiro H."/>
            <person name="Nishiyama T."/>
            <person name="Perroud P.-F."/>
            <person name="Lindquist E."/>
            <person name="Kamisugi Y."/>
            <person name="Tanahashi T."/>
            <person name="Sakakibara K."/>
            <person name="Fujita T."/>
            <person name="Oishi K."/>
            <person name="Shin-I T."/>
            <person name="Kuroki Y."/>
            <person name="Toyoda A."/>
            <person name="Suzuki Y."/>
            <person name="Hashimoto A."/>
            <person name="Yamaguchi K."/>
            <person name="Sugano A."/>
            <person name="Kohara Y."/>
            <person name="Fujiyama A."/>
            <person name="Anterola A."/>
            <person name="Aoki S."/>
            <person name="Ashton N."/>
            <person name="Barbazuk W.B."/>
            <person name="Barker E."/>
            <person name="Bennetzen J."/>
            <person name="Bezanilla M."/>
            <person name="Blankenship R."/>
            <person name="Cho S.H."/>
            <person name="Dutcher S."/>
            <person name="Estelle M."/>
            <person name="Fawcett J.A."/>
            <person name="Gundlach H."/>
            <person name="Hanada K."/>
            <person name="Heyl A."/>
            <person name="Hicks K.A."/>
            <person name="Hugh J."/>
            <person name="Lohr M."/>
            <person name="Mayer K."/>
            <person name="Melkozernov A."/>
            <person name="Murata T."/>
            <person name="Nelson D."/>
            <person name="Pils B."/>
            <person name="Prigge M."/>
            <person name="Reiss B."/>
            <person name="Renner T."/>
            <person name="Rombauts S."/>
            <person name="Rushton P."/>
            <person name="Sanderfoot A."/>
            <person name="Schween G."/>
            <person name="Shiu S.-H."/>
            <person name="Stueber K."/>
            <person name="Theodoulou F.L."/>
            <person name="Tu H."/>
            <person name="Van de Peer Y."/>
            <person name="Verrier P.J."/>
            <person name="Waters E."/>
            <person name="Wood A."/>
            <person name="Yang L."/>
            <person name="Cove D."/>
            <person name="Cuming A."/>
            <person name="Hasebe M."/>
            <person name="Lucas S."/>
            <person name="Mishler D.B."/>
            <person name="Reski R."/>
            <person name="Grigoriev I."/>
            <person name="Quatrano R.S."/>
            <person name="Boore J.L."/>
        </authorList>
    </citation>
    <scope>NUCLEOTIDE SEQUENCE [LARGE SCALE GENOMIC DNA]</scope>
    <source>
        <strain evidence="4 5">cv. Gransden 2004</strain>
    </source>
</reference>
<dbReference type="EMBL" id="ABEU02000006">
    <property type="status" value="NOT_ANNOTATED_CDS"/>
    <property type="molecule type" value="Genomic_DNA"/>
</dbReference>
<dbReference type="PANTHER" id="PTHR41775">
    <property type="entry name" value="SECRETED PROTEIN-RELATED"/>
    <property type="match status" value="1"/>
</dbReference>